<dbReference type="EMBL" id="CP035108">
    <property type="protein sequence ID" value="QAR34130.1"/>
    <property type="molecule type" value="Genomic_DNA"/>
</dbReference>
<dbReference type="SUPFAM" id="SSF50341">
    <property type="entry name" value="CheW-like"/>
    <property type="match status" value="1"/>
</dbReference>
<protein>
    <submittedName>
        <fullName evidence="3">Chemotaxis protein CheW</fullName>
    </submittedName>
</protein>
<dbReference type="GO" id="GO:0006935">
    <property type="term" value="P:chemotaxis"/>
    <property type="evidence" value="ECO:0007669"/>
    <property type="project" value="InterPro"/>
</dbReference>
<accession>A0A410K127</accession>
<dbReference type="AlphaFoldDB" id="A0A410K127"/>
<dbReference type="Gene3D" id="1.10.287.500">
    <property type="entry name" value="Helix hairpin bin"/>
    <property type="match status" value="1"/>
</dbReference>
<dbReference type="InterPro" id="IPR036061">
    <property type="entry name" value="CheW-like_dom_sf"/>
</dbReference>
<dbReference type="SMART" id="SM00260">
    <property type="entry name" value="CheW"/>
    <property type="match status" value="1"/>
</dbReference>
<dbReference type="PANTHER" id="PTHR22617">
    <property type="entry name" value="CHEMOTAXIS SENSOR HISTIDINE KINASE-RELATED"/>
    <property type="match status" value="1"/>
</dbReference>
<name>A0A410K127_9BACT</name>
<evidence type="ECO:0000259" key="2">
    <source>
        <dbReference type="PROSITE" id="PS50851"/>
    </source>
</evidence>
<dbReference type="GO" id="GO:0005829">
    <property type="term" value="C:cytosol"/>
    <property type="evidence" value="ECO:0007669"/>
    <property type="project" value="TreeGrafter"/>
</dbReference>
<keyword evidence="4" id="KW-1185">Reference proteome</keyword>
<proteinExistence type="predicted"/>
<reference evidence="3 4" key="1">
    <citation type="submission" date="2019-01" db="EMBL/GenBank/DDBJ databases">
        <title>Geovibrio thiophilus DSM 11263, complete genome.</title>
        <authorList>
            <person name="Spring S."/>
            <person name="Bunk B."/>
            <person name="Sproer C."/>
        </authorList>
    </citation>
    <scope>NUCLEOTIDE SEQUENCE [LARGE SCALE GENOMIC DNA]</scope>
    <source>
        <strain evidence="3 4">DSM 11263</strain>
    </source>
</reference>
<evidence type="ECO:0000313" key="4">
    <source>
        <dbReference type="Proteomes" id="UP000287502"/>
    </source>
</evidence>
<dbReference type="OrthoDB" id="9794382at2"/>
<evidence type="ECO:0000256" key="1">
    <source>
        <dbReference type="SAM" id="MobiDB-lite"/>
    </source>
</evidence>
<dbReference type="CDD" id="cd00732">
    <property type="entry name" value="CheW"/>
    <property type="match status" value="1"/>
</dbReference>
<dbReference type="Pfam" id="PF01584">
    <property type="entry name" value="CheW"/>
    <property type="match status" value="1"/>
</dbReference>
<gene>
    <name evidence="3" type="ORF">EP073_12160</name>
</gene>
<sequence>MSNLKPVNPAGLDEEFDSLEEGEIIQLVGLKLGDEEYAIDVLKIQEIIRTVEITSVPRTDSFVLGVMNLRGKVIPVVDLRVRFNLDKMDFDKETRIIVVRFDTEHIGFVVDEVTEVIRISKNMVDPTPPLVGSIGQEYILGICKYDDRLIILLDIDTVIAEGKAVAESDLRRRFLGQAAIEAKPVVNYDDVAEAVESEITDEDETGSEEAASDDDSSDDALDSIDDLIAKELAKREQETDELNKKKLTPEFHEAEGDADVEDILKDALSQSDHVVSGDEGHVVQDELDALIAMELAKREKETDDLNRQRKEQEKKNEKLGEEEFNVSSFFADQAAEVAEAEENTAEAVNEEFFGPSMEELLTAQSTTVALDDPETVQTDDIDDILREAESFEVRDEPAAAKFRDEPPAQAVKGMFIEADSLEELKHLSKKIINGDAVDLGIDIKGEIGELLRLILDTKTKVDEVDPTIVMSKESMPVVVQSLEQVNEKTEEATMNLMEAADKMTAFYSQFLNDIEDFEDLVYKKDSKGLLKSIDHIESDISLAENLGFGILHALEFQDITEQKLRKVIKSVEEVGARIGAILGIIKAKKDETGESISGATQDDIDMLLAEFGLN</sequence>
<dbReference type="SUPFAM" id="SSF75708">
    <property type="entry name" value="Chemotaxis phosphatase CheZ"/>
    <property type="match status" value="1"/>
</dbReference>
<dbReference type="GO" id="GO:0007165">
    <property type="term" value="P:signal transduction"/>
    <property type="evidence" value="ECO:0007669"/>
    <property type="project" value="InterPro"/>
</dbReference>
<dbReference type="Gene3D" id="2.40.50.180">
    <property type="entry name" value="CheA-289, Domain 4"/>
    <property type="match status" value="1"/>
</dbReference>
<dbReference type="PANTHER" id="PTHR22617:SF23">
    <property type="entry name" value="CHEMOTAXIS PROTEIN CHEW"/>
    <property type="match status" value="1"/>
</dbReference>
<feature type="domain" description="CheW-like" evidence="2">
    <location>
        <begin position="24"/>
        <end position="164"/>
    </location>
</feature>
<dbReference type="InterPro" id="IPR002545">
    <property type="entry name" value="CheW-lke_dom"/>
</dbReference>
<dbReference type="Proteomes" id="UP000287502">
    <property type="component" value="Chromosome"/>
</dbReference>
<dbReference type="RefSeq" id="WP_128467435.1">
    <property type="nucleotide sequence ID" value="NZ_CP035108.1"/>
</dbReference>
<dbReference type="Gene3D" id="2.30.30.40">
    <property type="entry name" value="SH3 Domains"/>
    <property type="match status" value="1"/>
</dbReference>
<dbReference type="KEGG" id="gtl:EP073_12160"/>
<organism evidence="3 4">
    <name type="scientific">Geovibrio thiophilus</name>
    <dbReference type="NCBI Taxonomy" id="139438"/>
    <lineage>
        <taxon>Bacteria</taxon>
        <taxon>Pseudomonadati</taxon>
        <taxon>Deferribacterota</taxon>
        <taxon>Deferribacteres</taxon>
        <taxon>Deferribacterales</taxon>
        <taxon>Geovibrionaceae</taxon>
        <taxon>Geovibrio</taxon>
    </lineage>
</organism>
<dbReference type="InterPro" id="IPR039315">
    <property type="entry name" value="CheW"/>
</dbReference>
<evidence type="ECO:0000313" key="3">
    <source>
        <dbReference type="EMBL" id="QAR34130.1"/>
    </source>
</evidence>
<feature type="region of interest" description="Disordered" evidence="1">
    <location>
        <begin position="198"/>
        <end position="221"/>
    </location>
</feature>
<dbReference type="PROSITE" id="PS50851">
    <property type="entry name" value="CHEW"/>
    <property type="match status" value="1"/>
</dbReference>
<feature type="region of interest" description="Disordered" evidence="1">
    <location>
        <begin position="299"/>
        <end position="320"/>
    </location>
</feature>
<feature type="region of interest" description="Disordered" evidence="1">
    <location>
        <begin position="235"/>
        <end position="254"/>
    </location>
</feature>